<evidence type="ECO:0000256" key="3">
    <source>
        <dbReference type="PROSITE-ProRule" id="PRU00473"/>
    </source>
</evidence>
<dbReference type="PROSITE" id="PS51123">
    <property type="entry name" value="OMPA_2"/>
    <property type="match status" value="1"/>
</dbReference>
<dbReference type="EMBL" id="JAUHHC010000009">
    <property type="protein sequence ID" value="MDN3923267.1"/>
    <property type="molecule type" value="Genomic_DNA"/>
</dbReference>
<keyword evidence="2 3" id="KW-0472">Membrane</keyword>
<dbReference type="InterPro" id="IPR050330">
    <property type="entry name" value="Bact_OuterMem_StrucFunc"/>
</dbReference>
<evidence type="ECO:0000256" key="4">
    <source>
        <dbReference type="SAM" id="MobiDB-lite"/>
    </source>
</evidence>
<dbReference type="Pfam" id="PF14346">
    <property type="entry name" value="DUF4398"/>
    <property type="match status" value="1"/>
</dbReference>
<dbReference type="Gene3D" id="3.30.1330.60">
    <property type="entry name" value="OmpA-like domain"/>
    <property type="match status" value="1"/>
</dbReference>
<evidence type="ECO:0000259" key="6">
    <source>
        <dbReference type="PROSITE" id="PS51123"/>
    </source>
</evidence>
<dbReference type="PRINTS" id="PR01021">
    <property type="entry name" value="OMPADOMAIN"/>
</dbReference>
<organism evidence="7 8">
    <name type="scientific">Roseateles violae</name>
    <dbReference type="NCBI Taxonomy" id="3058042"/>
    <lineage>
        <taxon>Bacteria</taxon>
        <taxon>Pseudomonadati</taxon>
        <taxon>Pseudomonadota</taxon>
        <taxon>Betaproteobacteria</taxon>
        <taxon>Burkholderiales</taxon>
        <taxon>Sphaerotilaceae</taxon>
        <taxon>Roseateles</taxon>
    </lineage>
</organism>
<dbReference type="Pfam" id="PF00691">
    <property type="entry name" value="OmpA"/>
    <property type="match status" value="1"/>
</dbReference>
<dbReference type="InterPro" id="IPR006664">
    <property type="entry name" value="OMP_bac"/>
</dbReference>
<dbReference type="InterPro" id="IPR006665">
    <property type="entry name" value="OmpA-like"/>
</dbReference>
<evidence type="ECO:0000256" key="1">
    <source>
        <dbReference type="ARBA" id="ARBA00004442"/>
    </source>
</evidence>
<dbReference type="PANTHER" id="PTHR30329:SF20">
    <property type="entry name" value="EXPORTED PROTEIN"/>
    <property type="match status" value="1"/>
</dbReference>
<evidence type="ECO:0000313" key="8">
    <source>
        <dbReference type="Proteomes" id="UP001228044"/>
    </source>
</evidence>
<dbReference type="SUPFAM" id="SSF103088">
    <property type="entry name" value="OmpA-like"/>
    <property type="match status" value="1"/>
</dbReference>
<gene>
    <name evidence="7" type="ORF">QWJ38_23520</name>
</gene>
<dbReference type="InterPro" id="IPR036737">
    <property type="entry name" value="OmpA-like_sf"/>
</dbReference>
<keyword evidence="8" id="KW-1185">Reference proteome</keyword>
<evidence type="ECO:0000256" key="2">
    <source>
        <dbReference type="ARBA" id="ARBA00023136"/>
    </source>
</evidence>
<feature type="chain" id="PRO_5046038244" evidence="5">
    <location>
        <begin position="17"/>
        <end position="301"/>
    </location>
</feature>
<name>A0ABT8E099_9BURK</name>
<feature type="signal peptide" evidence="5">
    <location>
        <begin position="1"/>
        <end position="16"/>
    </location>
</feature>
<dbReference type="CDD" id="cd07185">
    <property type="entry name" value="OmpA_C-like"/>
    <property type="match status" value="1"/>
</dbReference>
<comment type="caution">
    <text evidence="7">The sequence shown here is derived from an EMBL/GenBank/DDBJ whole genome shotgun (WGS) entry which is preliminary data.</text>
</comment>
<proteinExistence type="predicted"/>
<dbReference type="PROSITE" id="PS51257">
    <property type="entry name" value="PROKAR_LIPOPROTEIN"/>
    <property type="match status" value="1"/>
</dbReference>
<dbReference type="InterPro" id="IPR025511">
    <property type="entry name" value="DUF4398"/>
</dbReference>
<dbReference type="RefSeq" id="WP_290361572.1">
    <property type="nucleotide sequence ID" value="NZ_JAUHHC010000009.1"/>
</dbReference>
<dbReference type="PANTHER" id="PTHR30329">
    <property type="entry name" value="STATOR ELEMENT OF FLAGELLAR MOTOR COMPLEX"/>
    <property type="match status" value="1"/>
</dbReference>
<dbReference type="Proteomes" id="UP001228044">
    <property type="component" value="Unassembled WGS sequence"/>
</dbReference>
<feature type="region of interest" description="Disordered" evidence="4">
    <location>
        <begin position="116"/>
        <end position="141"/>
    </location>
</feature>
<feature type="compositionally biased region" description="Polar residues" evidence="4">
    <location>
        <begin position="123"/>
        <end position="140"/>
    </location>
</feature>
<evidence type="ECO:0000256" key="5">
    <source>
        <dbReference type="SAM" id="SignalP"/>
    </source>
</evidence>
<accession>A0ABT8E099</accession>
<sequence length="301" mass="32450">MTTRFLLLATVLATLAACGSMPDRNSALEQARGRFNSAGADPQVARLAPEELKKAGDSLRVADQSWRDGADTGKVDHLAYMTMQNVTIAQDTANSRAAQAVTTNAAAERDKARLAQRTKEADQAQQQLAVSEKSNAQKSTELAVADAAALRDKERVERRDARVRDLELQLQQLNAKKTERGMVLTLGDVLFDSGQSKLLADGSRNMVKLAEFFKRNPQNTASIEGYTDSVGSSNANLDLSGRRAQAVMAALVDLGVQADHLSIKAHGEDMPAASNDTAAGRQLNRRVEIVFAAPSDEVSMR</sequence>
<protein>
    <submittedName>
        <fullName evidence="7">OmpA family protein</fullName>
    </submittedName>
</protein>
<comment type="subcellular location">
    <subcellularLocation>
        <location evidence="1">Cell outer membrane</location>
    </subcellularLocation>
</comment>
<reference evidence="7 8" key="1">
    <citation type="submission" date="2023-06" db="EMBL/GenBank/DDBJ databases">
        <title>Pelomonas sp. PFR6 16S ribosomal RNA gene Genome sequencing and assembly.</title>
        <authorList>
            <person name="Woo H."/>
        </authorList>
    </citation>
    <scope>NUCLEOTIDE SEQUENCE [LARGE SCALE GENOMIC DNA]</scope>
    <source>
        <strain evidence="7 8">PFR6</strain>
    </source>
</reference>
<feature type="domain" description="OmpA-like" evidence="6">
    <location>
        <begin position="178"/>
        <end position="295"/>
    </location>
</feature>
<keyword evidence="5" id="KW-0732">Signal</keyword>
<evidence type="ECO:0000313" key="7">
    <source>
        <dbReference type="EMBL" id="MDN3923267.1"/>
    </source>
</evidence>